<feature type="domain" description="DUF3741" evidence="3">
    <location>
        <begin position="78"/>
        <end position="108"/>
    </location>
</feature>
<dbReference type="PANTHER" id="PTHR21726">
    <property type="entry name" value="PHOSPHATIDYLINOSITOL N-ACETYLGLUCOSAMINYLTRANSFERASE SUBUNIT P DOWN SYNDROME CRITICAL REGION PROTEIN 5 -RELATED"/>
    <property type="match status" value="1"/>
</dbReference>
<gene>
    <name evidence="5" type="primary">LOC110799987</name>
</gene>
<dbReference type="KEGG" id="soe:110799987"/>
<dbReference type="OrthoDB" id="765769at2759"/>
<organism evidence="4 5">
    <name type="scientific">Spinacia oleracea</name>
    <name type="common">Spinach</name>
    <dbReference type="NCBI Taxonomy" id="3562"/>
    <lineage>
        <taxon>Eukaryota</taxon>
        <taxon>Viridiplantae</taxon>
        <taxon>Streptophyta</taxon>
        <taxon>Embryophyta</taxon>
        <taxon>Tracheophyta</taxon>
        <taxon>Spermatophyta</taxon>
        <taxon>Magnoliopsida</taxon>
        <taxon>eudicotyledons</taxon>
        <taxon>Gunneridae</taxon>
        <taxon>Pentapetalae</taxon>
        <taxon>Caryophyllales</taxon>
        <taxon>Chenopodiaceae</taxon>
        <taxon>Chenopodioideae</taxon>
        <taxon>Anserineae</taxon>
        <taxon>Spinacia</taxon>
    </lineage>
</organism>
<protein>
    <recommendedName>
        <fullName evidence="6">DUF4378 domain-containing protein</fullName>
    </recommendedName>
</protein>
<evidence type="ECO:0000256" key="1">
    <source>
        <dbReference type="SAM" id="MobiDB-lite"/>
    </source>
</evidence>
<dbReference type="PANTHER" id="PTHR21726:SF29">
    <property type="entry name" value="EXPRESSED PROTEIN"/>
    <property type="match status" value="1"/>
</dbReference>
<evidence type="ECO:0000313" key="4">
    <source>
        <dbReference type="Proteomes" id="UP000813463"/>
    </source>
</evidence>
<dbReference type="Proteomes" id="UP000813463">
    <property type="component" value="Chromosome 4"/>
</dbReference>
<dbReference type="InterPro" id="IPR025486">
    <property type="entry name" value="DUF4378"/>
</dbReference>
<dbReference type="InterPro" id="IPR032795">
    <property type="entry name" value="DUF3741-assoc"/>
</dbReference>
<keyword evidence="4" id="KW-1185">Reference proteome</keyword>
<evidence type="ECO:0000259" key="2">
    <source>
        <dbReference type="Pfam" id="PF14309"/>
    </source>
</evidence>
<dbReference type="AlphaFoldDB" id="A0A9R0K7X5"/>
<feature type="compositionally biased region" description="Basic and acidic residues" evidence="1">
    <location>
        <begin position="331"/>
        <end position="347"/>
    </location>
</feature>
<feature type="region of interest" description="Disordered" evidence="1">
    <location>
        <begin position="433"/>
        <end position="489"/>
    </location>
</feature>
<feature type="compositionally biased region" description="Polar residues" evidence="1">
    <location>
        <begin position="254"/>
        <end position="281"/>
    </location>
</feature>
<dbReference type="RefSeq" id="XP_021860963.1">
    <property type="nucleotide sequence ID" value="XM_022005271.2"/>
</dbReference>
<accession>A0A9R0K7X5</accession>
<feature type="compositionally biased region" description="Polar residues" evidence="1">
    <location>
        <begin position="321"/>
        <end position="330"/>
    </location>
</feature>
<feature type="compositionally biased region" description="Polar residues" evidence="1">
    <location>
        <begin position="364"/>
        <end position="375"/>
    </location>
</feature>
<feature type="domain" description="DUF4378" evidence="2">
    <location>
        <begin position="721"/>
        <end position="870"/>
    </location>
</feature>
<evidence type="ECO:0000259" key="3">
    <source>
        <dbReference type="Pfam" id="PF14383"/>
    </source>
</evidence>
<dbReference type="GeneID" id="110799987"/>
<proteinExistence type="predicted"/>
<feature type="region of interest" description="Disordered" evidence="1">
    <location>
        <begin position="248"/>
        <end position="286"/>
    </location>
</feature>
<evidence type="ECO:0008006" key="6">
    <source>
        <dbReference type="Google" id="ProtNLM"/>
    </source>
</evidence>
<name>A0A9R0K7X5_SPIOL</name>
<feature type="compositionally biased region" description="Basic and acidic residues" evidence="1">
    <location>
        <begin position="462"/>
        <end position="477"/>
    </location>
</feature>
<evidence type="ECO:0000313" key="5">
    <source>
        <dbReference type="RefSeq" id="XP_021860963.1"/>
    </source>
</evidence>
<sequence length="877" mass="97627">MAAEGKRSKGRFLYLFDWNAKSRKKLFSYKTDLSDAEGSSQGKESVDNLAISQYLLRDLSENGDRSSFRGSGNYSCASSVNGDDGYGTKPPGVVARLMGLDSMPTVTSSEPSSFASYEPRAIGSSYYPGGAAPFEFEQHIMGYSYAPNKVEDFHWNSVDSRTNKVQSRAIERFQTEVLPPKSAKPISITHHKLLSPIKSPGFVPTKDAAYIMEAAARIIDSAPQSTGRAKVPCLGSPSSSFRFQDLKDKMEAAQRSSRLPESPKTQKMSAPVQQVRGTTSDRSTRKSLFKNIISSQASSSLKEKNKGKAIPLAVQDKANVQKKNGSAYSDSRSHQQEHKKLKQKEPNTQKVGSTRTPRKKNSGVLRQNNEKQNSVSHKDQPSAKTSFSDQQPRKITHGDSCPGPSKIVSKVFVNAENGSKKVAKTRVADRRPSLYGVSENRPSLNRMKKISRSKQLSAKDNQLSEKVLENSDEKGAPRDVSPQGNSRRDMDVISFTFTSPIKKAVSQSSSSATETTRSDHHLCADSYDNCQSDTRPLSPRRGLKLIDSGSLSLLLEQKLRELTDKIGSTKSDLTMESPDTNGISCLSESMLLQDVVAPSLMDYDDWSDKDQTSATCDDCSSSMITKSSQNWEDFEGLEEQSASSTNRFEACSESHLEHLNISIPECSMSGSWMSSTATSDVTHGNGQPSSPRSQEVISCVSSESIHPREDESEFIDTSYWELEYVRHMLHYAGLNRLRLDEDCNIVDPDLFDLLENLINTSGRTAEPCSKLERKILFNYVTESVNTKYQRSILGSYKSWSKWGMLLQNEWLTEEVYKEILCWQNMGNLMVDELVDWDMSTQCGRWLDFEIESLEEGIDIEEEIVTSLIDELVAELTV</sequence>
<dbReference type="Pfam" id="PF14309">
    <property type="entry name" value="DUF4378"/>
    <property type="match status" value="1"/>
</dbReference>
<reference evidence="5" key="2">
    <citation type="submission" date="2025-08" db="UniProtKB">
        <authorList>
            <consortium name="RefSeq"/>
        </authorList>
    </citation>
    <scope>IDENTIFICATION</scope>
    <source>
        <tissue evidence="5">Leaf</tissue>
    </source>
</reference>
<reference evidence="4" key="1">
    <citation type="journal article" date="2021" name="Nat. Commun.">
        <title>Genomic analyses provide insights into spinach domestication and the genetic basis of agronomic traits.</title>
        <authorList>
            <person name="Cai X."/>
            <person name="Sun X."/>
            <person name="Xu C."/>
            <person name="Sun H."/>
            <person name="Wang X."/>
            <person name="Ge C."/>
            <person name="Zhang Z."/>
            <person name="Wang Q."/>
            <person name="Fei Z."/>
            <person name="Jiao C."/>
            <person name="Wang Q."/>
        </authorList>
    </citation>
    <scope>NUCLEOTIDE SEQUENCE [LARGE SCALE GENOMIC DNA]</scope>
    <source>
        <strain evidence="4">cv. Varoflay</strain>
    </source>
</reference>
<dbReference type="Pfam" id="PF14383">
    <property type="entry name" value="VARLMGL"/>
    <property type="match status" value="1"/>
</dbReference>
<feature type="region of interest" description="Disordered" evidence="1">
    <location>
        <begin position="299"/>
        <end position="405"/>
    </location>
</feature>